<feature type="binding site" evidence="10">
    <location>
        <begin position="79"/>
        <end position="80"/>
    </location>
    <ligand>
        <name>substrate</name>
    </ligand>
</feature>
<feature type="binding site" evidence="10">
    <location>
        <position position="41"/>
    </location>
    <ligand>
        <name>Mn(2+)</name>
        <dbReference type="ChEBI" id="CHEBI:29035"/>
        <label>1</label>
    </ligand>
</feature>
<comment type="similarity">
    <text evidence="10">Belongs to the LpxH family.</text>
</comment>
<feature type="binding site" evidence="10">
    <location>
        <position position="10"/>
    </location>
    <ligand>
        <name>Mn(2+)</name>
        <dbReference type="ChEBI" id="CHEBI:29035"/>
        <label>1</label>
    </ligand>
</feature>
<comment type="cofactor">
    <cofactor evidence="10">
        <name>Mn(2+)</name>
        <dbReference type="ChEBI" id="CHEBI:29035"/>
    </cofactor>
    <text evidence="10">Binds 2 Mn(2+) ions per subunit in a binuclear metal center.</text>
</comment>
<keyword evidence="13" id="KW-1185">Reference proteome</keyword>
<dbReference type="RefSeq" id="WP_207003013.1">
    <property type="nucleotide sequence ID" value="NZ_JAEKJR010000002.1"/>
</dbReference>
<sequence length="248" mass="27814">MATYLISDLHLDASRPEITRAFYQFLEGPAAGAEALYILGDFFEVWIGDDDDAPLAEEVALRLKRYSEAGTDVFLMHGNRDFLLGEEYALRCGATLLPDPSLVTLAGHPVLLMHGDSLCTRDQEYMAFRQQARNPQWQQALLAKPLAERRQIAAQIRSVSKSMNSSKAEDIMDVTPEEVHKVMRDHQVRTLIHGHTHRPARHALTIDDQAAERLVLGDWGELGWCIRADDAGEPGHKGLELIHWPTAD</sequence>
<feature type="binding site" evidence="10">
    <location>
        <position position="8"/>
    </location>
    <ligand>
        <name>Mn(2+)</name>
        <dbReference type="ChEBI" id="CHEBI:29035"/>
        <label>1</label>
    </ligand>
</feature>
<dbReference type="Pfam" id="PF00149">
    <property type="entry name" value="Metallophos"/>
    <property type="match status" value="1"/>
</dbReference>
<dbReference type="CDD" id="cd07398">
    <property type="entry name" value="MPP_YbbF-LpxH"/>
    <property type="match status" value="1"/>
</dbReference>
<evidence type="ECO:0000256" key="1">
    <source>
        <dbReference type="ARBA" id="ARBA00022475"/>
    </source>
</evidence>
<comment type="caution">
    <text evidence="12">The sequence shown here is derived from an EMBL/GenBank/DDBJ whole genome shotgun (WGS) entry which is preliminary data.</text>
</comment>
<keyword evidence="2 10" id="KW-0444">Lipid biosynthesis</keyword>
<dbReference type="NCBIfam" id="NF003743">
    <property type="entry name" value="PRK05340.1"/>
    <property type="match status" value="1"/>
</dbReference>
<feature type="binding site" evidence="10">
    <location>
        <position position="164"/>
    </location>
    <ligand>
        <name>substrate</name>
    </ligand>
</feature>
<dbReference type="PANTHER" id="PTHR34990:SF1">
    <property type="entry name" value="UDP-2,3-DIACYLGLUCOSAMINE HYDROLASE"/>
    <property type="match status" value="1"/>
</dbReference>
<evidence type="ECO:0000256" key="3">
    <source>
        <dbReference type="ARBA" id="ARBA00022519"/>
    </source>
</evidence>
<feature type="binding site" evidence="10">
    <location>
        <position position="167"/>
    </location>
    <ligand>
        <name>substrate</name>
    </ligand>
</feature>
<reference evidence="12 13" key="1">
    <citation type="submission" date="2020-12" db="EMBL/GenBank/DDBJ databases">
        <title>Oil enriched cultivation method for isolating marine PHA-producing bacteria.</title>
        <authorList>
            <person name="Zheng W."/>
            <person name="Yu S."/>
            <person name="Huang Y."/>
        </authorList>
    </citation>
    <scope>NUCLEOTIDE SEQUENCE [LARGE SCALE GENOMIC DNA]</scope>
    <source>
        <strain evidence="12 13">SN0-2</strain>
    </source>
</reference>
<dbReference type="HAMAP" id="MF_00575">
    <property type="entry name" value="LpxH"/>
    <property type="match status" value="1"/>
</dbReference>
<feature type="binding site" evidence="10">
    <location>
        <position position="197"/>
    </location>
    <ligand>
        <name>Mn(2+)</name>
        <dbReference type="ChEBI" id="CHEBI:29035"/>
        <label>1</label>
    </ligand>
</feature>
<comment type="subcellular location">
    <subcellularLocation>
        <location evidence="10">Cell inner membrane</location>
        <topology evidence="10">Peripheral membrane protein</topology>
        <orientation evidence="10">Cytoplasmic side</orientation>
    </subcellularLocation>
</comment>
<evidence type="ECO:0000313" key="12">
    <source>
        <dbReference type="EMBL" id="MBN8431865.1"/>
    </source>
</evidence>
<dbReference type="InterPro" id="IPR029052">
    <property type="entry name" value="Metallo-depent_PP-like"/>
</dbReference>
<evidence type="ECO:0000256" key="9">
    <source>
        <dbReference type="ARBA" id="ARBA00023211"/>
    </source>
</evidence>
<evidence type="ECO:0000256" key="7">
    <source>
        <dbReference type="ARBA" id="ARBA00023098"/>
    </source>
</evidence>
<dbReference type="Gene3D" id="3.60.21.10">
    <property type="match status" value="1"/>
</dbReference>
<feature type="binding site" evidence="10">
    <location>
        <position position="41"/>
    </location>
    <ligand>
        <name>Mn(2+)</name>
        <dbReference type="ChEBI" id="CHEBI:29035"/>
        <label>2</label>
    </ligand>
</feature>
<organism evidence="12 13">
    <name type="scientific">Microbulbifer salipaludis</name>
    <dbReference type="NCBI Taxonomy" id="187980"/>
    <lineage>
        <taxon>Bacteria</taxon>
        <taxon>Pseudomonadati</taxon>
        <taxon>Pseudomonadota</taxon>
        <taxon>Gammaproteobacteria</taxon>
        <taxon>Cellvibrionales</taxon>
        <taxon>Microbulbiferaceae</taxon>
        <taxon>Microbulbifer</taxon>
    </lineage>
</organism>
<evidence type="ECO:0000259" key="11">
    <source>
        <dbReference type="Pfam" id="PF00149"/>
    </source>
</evidence>
<keyword evidence="4 10" id="KW-0441">Lipid A biosynthesis</keyword>
<gene>
    <name evidence="10" type="primary">lpxH</name>
    <name evidence="12" type="ORF">JF535_13500</name>
</gene>
<protein>
    <recommendedName>
        <fullName evidence="10">UDP-2,3-diacylglucosamine hydrolase</fullName>
        <ecNumber evidence="10">3.6.1.54</ecNumber>
    </recommendedName>
    <alternativeName>
        <fullName evidence="10">UDP-2,3-diacylglucosamine diphosphatase</fullName>
    </alternativeName>
</protein>
<keyword evidence="9 10" id="KW-0464">Manganese</keyword>
<dbReference type="EMBL" id="JAEKJR010000002">
    <property type="protein sequence ID" value="MBN8431865.1"/>
    <property type="molecule type" value="Genomic_DNA"/>
</dbReference>
<feature type="binding site" evidence="10">
    <location>
        <position position="114"/>
    </location>
    <ligand>
        <name>Mn(2+)</name>
        <dbReference type="ChEBI" id="CHEBI:29035"/>
        <label>2</label>
    </ligand>
</feature>
<comment type="catalytic activity">
    <reaction evidence="10">
        <text>UDP-2-N,3-O-bis[(3R)-3-hydroxytetradecanoyl]-alpha-D-glucosamine + H2O = 2-N,3-O-bis[(3R)-3-hydroxytetradecanoyl]-alpha-D-glucosaminyl 1-phosphate + UMP + 2 H(+)</text>
        <dbReference type="Rhea" id="RHEA:25213"/>
        <dbReference type="ChEBI" id="CHEBI:15377"/>
        <dbReference type="ChEBI" id="CHEBI:15378"/>
        <dbReference type="ChEBI" id="CHEBI:57865"/>
        <dbReference type="ChEBI" id="CHEBI:57957"/>
        <dbReference type="ChEBI" id="CHEBI:78847"/>
        <dbReference type="EC" id="3.6.1.54"/>
    </reaction>
</comment>
<dbReference type="EC" id="3.6.1.54" evidence="10"/>
<evidence type="ECO:0000313" key="13">
    <source>
        <dbReference type="Proteomes" id="UP000664293"/>
    </source>
</evidence>
<dbReference type="InterPro" id="IPR010138">
    <property type="entry name" value="UDP-diacylglucosamine_Hdrlase"/>
</dbReference>
<evidence type="ECO:0000256" key="4">
    <source>
        <dbReference type="ARBA" id="ARBA00022556"/>
    </source>
</evidence>
<feature type="domain" description="Calcineurin-like phosphoesterase" evidence="11">
    <location>
        <begin position="4"/>
        <end position="199"/>
    </location>
</feature>
<accession>A0ABS3E989</accession>
<evidence type="ECO:0000256" key="5">
    <source>
        <dbReference type="ARBA" id="ARBA00022723"/>
    </source>
</evidence>
<evidence type="ECO:0000256" key="6">
    <source>
        <dbReference type="ARBA" id="ARBA00022801"/>
    </source>
</evidence>
<feature type="binding site" evidence="10">
    <location>
        <position position="160"/>
    </location>
    <ligand>
        <name>substrate</name>
    </ligand>
</feature>
<name>A0ABS3E989_9GAMM</name>
<keyword evidence="3 10" id="KW-0997">Cell inner membrane</keyword>
<evidence type="ECO:0000256" key="10">
    <source>
        <dbReference type="HAMAP-Rule" id="MF_00575"/>
    </source>
</evidence>
<keyword evidence="5 10" id="KW-0479">Metal-binding</keyword>
<keyword evidence="8 10" id="KW-0472">Membrane</keyword>
<evidence type="ECO:0000256" key="2">
    <source>
        <dbReference type="ARBA" id="ARBA00022516"/>
    </source>
</evidence>
<keyword evidence="6 10" id="KW-0378">Hydrolase</keyword>
<proteinExistence type="inferred from homology"/>
<keyword evidence="1 10" id="KW-1003">Cell membrane</keyword>
<dbReference type="Proteomes" id="UP000664293">
    <property type="component" value="Unassembled WGS sequence"/>
</dbReference>
<dbReference type="InterPro" id="IPR043461">
    <property type="entry name" value="LpxH-like"/>
</dbReference>
<dbReference type="GO" id="GO:0016787">
    <property type="term" value="F:hydrolase activity"/>
    <property type="evidence" value="ECO:0007669"/>
    <property type="project" value="UniProtKB-KW"/>
</dbReference>
<keyword evidence="7 10" id="KW-0443">Lipid metabolism</keyword>
<comment type="pathway">
    <text evidence="10">Glycolipid biosynthesis; lipid IV(A) biosynthesis; lipid IV(A) from (3R)-3-hydroxytetradecanoyl-[acyl-carrier-protein] and UDP-N-acetyl-alpha-D-glucosamine: step 4/6.</text>
</comment>
<feature type="binding site" evidence="10">
    <location>
        <position position="79"/>
    </location>
    <ligand>
        <name>Mn(2+)</name>
        <dbReference type="ChEBI" id="CHEBI:29035"/>
        <label>2</label>
    </ligand>
</feature>
<feature type="binding site" evidence="10">
    <location>
        <position position="195"/>
    </location>
    <ligand>
        <name>Mn(2+)</name>
        <dbReference type="ChEBI" id="CHEBI:29035"/>
        <label>2</label>
    </ligand>
</feature>
<feature type="binding site" evidence="10">
    <location>
        <position position="195"/>
    </location>
    <ligand>
        <name>substrate</name>
    </ligand>
</feature>
<dbReference type="SUPFAM" id="SSF56300">
    <property type="entry name" value="Metallo-dependent phosphatases"/>
    <property type="match status" value="1"/>
</dbReference>
<evidence type="ECO:0000256" key="8">
    <source>
        <dbReference type="ARBA" id="ARBA00023136"/>
    </source>
</evidence>
<dbReference type="NCBIfam" id="TIGR01854">
    <property type="entry name" value="lipid_A_lpxH"/>
    <property type="match status" value="1"/>
</dbReference>
<dbReference type="PANTHER" id="PTHR34990">
    <property type="entry name" value="UDP-2,3-DIACYLGLUCOSAMINE HYDROLASE-RELATED"/>
    <property type="match status" value="1"/>
</dbReference>
<comment type="function">
    <text evidence="10">Hydrolyzes the pyrophosphate bond of UDP-2,3-diacylglucosamine to yield 2,3-diacylglucosamine 1-phosphate (lipid X) and UMP by catalyzing the attack of water at the alpha-P atom. Involved in the biosynthesis of lipid A, a phosphorylated glycolipid that anchors the lipopolysaccharide to the outer membrane of the cell.</text>
</comment>
<feature type="binding site" evidence="10">
    <location>
        <position position="122"/>
    </location>
    <ligand>
        <name>substrate</name>
    </ligand>
</feature>
<dbReference type="InterPro" id="IPR004843">
    <property type="entry name" value="Calcineurin-like_PHP"/>
</dbReference>